<dbReference type="Proteomes" id="UP000693970">
    <property type="component" value="Unassembled WGS sequence"/>
</dbReference>
<feature type="compositionally biased region" description="Low complexity" evidence="1">
    <location>
        <begin position="44"/>
        <end position="62"/>
    </location>
</feature>
<feature type="compositionally biased region" description="Basic and acidic residues" evidence="1">
    <location>
        <begin position="249"/>
        <end position="258"/>
    </location>
</feature>
<dbReference type="OrthoDB" id="119388at2759"/>
<feature type="compositionally biased region" description="Basic and acidic residues" evidence="1">
    <location>
        <begin position="149"/>
        <end position="166"/>
    </location>
</feature>
<proteinExistence type="predicted"/>
<feature type="compositionally biased region" description="Low complexity" evidence="1">
    <location>
        <begin position="2145"/>
        <end position="2162"/>
    </location>
</feature>
<feature type="compositionally biased region" description="Low complexity" evidence="1">
    <location>
        <begin position="75"/>
        <end position="102"/>
    </location>
</feature>
<feature type="compositionally biased region" description="Gly residues" evidence="1">
    <location>
        <begin position="172"/>
        <end position="183"/>
    </location>
</feature>
<feature type="compositionally biased region" description="Polar residues" evidence="1">
    <location>
        <begin position="359"/>
        <end position="370"/>
    </location>
</feature>
<accession>A0A9K3KBF7</accession>
<evidence type="ECO:0000313" key="3">
    <source>
        <dbReference type="Proteomes" id="UP000693970"/>
    </source>
</evidence>
<gene>
    <name evidence="2" type="ORF">IV203_024212</name>
</gene>
<protein>
    <submittedName>
        <fullName evidence="2">Uncharacterized protein</fullName>
    </submittedName>
</protein>
<feature type="compositionally biased region" description="Acidic residues" evidence="1">
    <location>
        <begin position="275"/>
        <end position="287"/>
    </location>
</feature>
<sequence length="2641" mass="286545">MDPELAKLMKLRRQKARGGASSSDDELELNISSADETSVEAALTESKTITSTKTKTTTNLSKPQKNRSLPASRWSATSMSTTGNSSSGGSEQFTTTTTTIISPAPPPPAGGSSPENDNDDDTNNNTATTPRLITRRTISGSSDRRRQRPSRENSGDDKSIMSERSHTSNRSGGSGPAAAAGGGSHHHHRISTSAKARSQSDYGISVANPNATNSSANGPRRSRKSLSSRSSTELRPRRRKSSSLDLEQLEEHLQREQQKSNNSTAAATGENDNNDHDDNDDDDDDDDVSSKQRLSRKGSIQRGTRRTASGTSRPSDEEVSGGIDSTDDDDDHSDVGSYSSSNGDNEEKEEEERRKAPPSHSTSGDSSQLRDINFDAAFGGATDPISFETAPLATGTTATTAELSDRNASAVAAFESDFGSFPTDFGSFPGAPAGSMDGETDPFATAFGGNNDYHLPSFGPTGSSTNDLAPLPPPPKVYDKSPIDNPPVNQAESASTKIKFISPRPIFMMTSINPPPVANPLSGNLILCQKSNRNNNPNLDAAKMYCLSEWNPKAQTQRMSTPILTQELQRKIAQKYNVTAGHVEQVLSLSVGIHQAHGYERCRVGALLDLKVMENKEVLRVIAIWQWGYGGSDQKGGHPISLQSVLSPPSGSDFSYDIESLTIRDSCVFVAGASAKGPCVFLCKPTVRETWSANFVGRETARIAHMAATIGSRGPADPDSGAGKKDDYAERLPYLAIALTDGSISIWTYEAATKLTGKTNETVKRLLFPVCRLEGNKASKSWEVTPWNQKESVDASAGTEVGHCTHLEWIVPRGSSYSQLLLVAASFQGALCLYHVALPKIQDKNGKKYTDPKNPTDKTTLSQTMSIKPFCCSRWSSVYEKASASWIDLGPHMPPSLAILVTGLASNSDYARLAIATCPLAAYDGGSSKSSRDRLSFHIWDSHEWTKKLTHLPRSLVTSTFYNTRGILYVSETAIQEIEYRTNARFPSMAGGVGSIPAGLTTTGTVHWSDINTAAGAGVLSVYTTYHCERRKSSSESSPAILEWSIPTRRHWLIQTFIGDSKESTSPSGDTPSVFKEEKEREEELVLGGSQPTVMCELSTRKQLRGLYPYRISRNPFSGGKASQHVAVWYRHLYGNSEAVVIGLVEKDEEDGKYNVVQVFEGRDLVFLPNHKPMAGENGAASTNNPDGIPQALVISRNGGAVALWQRKGIGGALKSPWQESVGLSCRPILGLEDESSAFIECRQFILCRFQEQISLLVVGTKSNGKSCLIAGPLVSEEGLSWSSLLPNVQEDPILWLNDREQVCLVVSLPNEGSIRGGFGVATTFRVLVLSPNLKVLAEQLNAPPPGSIVPLGSYTIAYCSHSEYKLQYLSGLPGSFGKSGIIASFPLPIHSYCPNWMLCIRPDRFMYNVHHNGTRSVERGQPTNSFLLPFAITRPALLLEPMIANAIATGGRDVAVQPFLRTVVEKFGRKLSTMTHGDDEGVGNFGAGITPRVLELLEHYNLKAAATWLLTGTIHFYRSANSRIMPSWMPISAKSKANSDTDVLLHVVSNGDQYLSEYIKSPDQNMTATLPRPSDPTSQFCKESAIDALRRGEYSDAIKMLDFVGTEKSDAVILQLSLAMQLDSSKDVRPVLQALFPQGSPIVSESSATSVESLAALAMELKKNRTPSNDFVKRWMQPLAPSLQRWKPLRRNRTKLMGESIFSAIGAREQSRDALFSRELPESKLVWNEGPNREKDKLLMLDNIQDWFGRTRPVILGREGAKNAEDRGASTLADILNANDDDSFGGENEDDFKDGWADGVGEGLKDEDKLSAYFRFSEGDEEEASWREEGFEDISKFENGAFVYGCTDTAVLQESTSSVDEGESSKVKALYDLVFEQAGIGMAAALAIPASRGGSLDVGLMHGPDHHSRQKCTIEFWFWVPESISKEVILVRRTFGSSADDLESACKAMDKTSLLWELGLKKNGELEFRTIAGKSFKTQPTPTQDGDDDDDTPRSTIHFGKWNHVCIILKQESIVTSTVSLLSRGVKVASSDSLSFSPPGFEVDDFSGASALDPMLEKSHLLYCLDHPKGFRITELRVWAMERNDDDIRTLMTEYLESAEIKKKFKVKIKKKSGITGGLSLEPPKPKSGLLAPPTGSGPTGQAKSPSSKSLLSPPGTLKPPGEGGRPTSARKVLAPPKSNLEPSPKEANEMATFGEFDAGATPTSFGGDGFVGRSSASTFGSELQGENLPLGSPETQGDMLDQGEPDISPLWDSAIPLSEQVRSSAAAALIRGPPATRHFGGNRGGLPDYRELERFGVGAISICGSEKTIVWRDDQVPSGLTYPIGASGAIVSDQMDEDGSEFLCCFLAKDKRMVVFELSTRTVVVELQMTTKLNYWRFLPPEAGEDTLCFMLVTPVGGFHWMPLDESPRPRQVWKRGPELQGKKIVCYEEGGSNGLDGVEMLSQVGMLLVTNGANGGRLEAWLVPICGDSQAICASEDIMGACLCQPPGLGYEAFMPLLLFVVESDNDLVVCVSAVVEEGDSSVSLTEVMTDALIDLNPYQSMEYEPPTLAMGTYPEILCCSLGNTIVIIVRRKGLVVAYELAETGLELIAQENVGHYVIDAVMRYSAVEGGAEIVLLMSDDENPRDGRVGTFCFRSAG</sequence>
<feature type="region of interest" description="Disordered" evidence="1">
    <location>
        <begin position="2117"/>
        <end position="2231"/>
    </location>
</feature>
<feature type="region of interest" description="Disordered" evidence="1">
    <location>
        <begin position="11"/>
        <end position="388"/>
    </location>
</feature>
<reference evidence="2" key="2">
    <citation type="submission" date="2021-04" db="EMBL/GenBank/DDBJ databases">
        <authorList>
            <person name="Podell S."/>
        </authorList>
    </citation>
    <scope>NUCLEOTIDE SEQUENCE</scope>
    <source>
        <strain evidence="2">Hildebrandi</strain>
    </source>
</reference>
<organism evidence="2 3">
    <name type="scientific">Nitzschia inconspicua</name>
    <dbReference type="NCBI Taxonomy" id="303405"/>
    <lineage>
        <taxon>Eukaryota</taxon>
        <taxon>Sar</taxon>
        <taxon>Stramenopiles</taxon>
        <taxon>Ochrophyta</taxon>
        <taxon>Bacillariophyta</taxon>
        <taxon>Bacillariophyceae</taxon>
        <taxon>Bacillariophycidae</taxon>
        <taxon>Bacillariales</taxon>
        <taxon>Bacillariaceae</taxon>
        <taxon>Nitzschia</taxon>
    </lineage>
</organism>
<comment type="caution">
    <text evidence="2">The sequence shown here is derived from an EMBL/GenBank/DDBJ whole genome shotgun (WGS) entry which is preliminary data.</text>
</comment>
<name>A0A9K3KBF7_9STRA</name>
<feature type="region of interest" description="Disordered" evidence="1">
    <location>
        <begin position="454"/>
        <end position="495"/>
    </location>
</feature>
<evidence type="ECO:0000256" key="1">
    <source>
        <dbReference type="SAM" id="MobiDB-lite"/>
    </source>
</evidence>
<evidence type="ECO:0000313" key="2">
    <source>
        <dbReference type="EMBL" id="KAG7340669.1"/>
    </source>
</evidence>
<reference evidence="2" key="1">
    <citation type="journal article" date="2021" name="Sci. Rep.">
        <title>Diploid genomic architecture of Nitzschia inconspicua, an elite biomass production diatom.</title>
        <authorList>
            <person name="Oliver A."/>
            <person name="Podell S."/>
            <person name="Pinowska A."/>
            <person name="Traller J.C."/>
            <person name="Smith S.R."/>
            <person name="McClure R."/>
            <person name="Beliaev A."/>
            <person name="Bohutskyi P."/>
            <person name="Hill E.A."/>
            <person name="Rabines A."/>
            <person name="Zheng H."/>
            <person name="Allen L.Z."/>
            <person name="Kuo A."/>
            <person name="Grigoriev I.V."/>
            <person name="Allen A.E."/>
            <person name="Hazlebeck D."/>
            <person name="Allen E.E."/>
        </authorList>
    </citation>
    <scope>NUCLEOTIDE SEQUENCE</scope>
    <source>
        <strain evidence="2">Hildebrandi</strain>
    </source>
</reference>
<keyword evidence="3" id="KW-1185">Reference proteome</keyword>
<dbReference type="EMBL" id="JAGRRH010000027">
    <property type="protein sequence ID" value="KAG7340669.1"/>
    <property type="molecule type" value="Genomic_DNA"/>
</dbReference>
<feature type="compositionally biased region" description="Polar residues" evidence="1">
    <location>
        <begin position="191"/>
        <end position="217"/>
    </location>
</feature>